<evidence type="ECO:0000313" key="3">
    <source>
        <dbReference type="EMBL" id="SFR44663.1"/>
    </source>
</evidence>
<evidence type="ECO:0000313" key="4">
    <source>
        <dbReference type="Proteomes" id="UP000198644"/>
    </source>
</evidence>
<dbReference type="OrthoDB" id="9778250at2"/>
<dbReference type="STRING" id="650891.SAMN05216203_0394"/>
<reference evidence="3 4" key="1">
    <citation type="submission" date="2016-10" db="EMBL/GenBank/DDBJ databases">
        <authorList>
            <person name="de Groot N.N."/>
        </authorList>
    </citation>
    <scope>NUCLEOTIDE SEQUENCE [LARGE SCALE GENOMIC DNA]</scope>
    <source>
        <strain evidence="3 4">CGMCC 1.9167</strain>
    </source>
</reference>
<proteinExistence type="predicted"/>
<keyword evidence="4" id="KW-1185">Reference proteome</keyword>
<dbReference type="InterPro" id="IPR003137">
    <property type="entry name" value="PA_domain"/>
</dbReference>
<dbReference type="SUPFAM" id="SSF52025">
    <property type="entry name" value="PA domain"/>
    <property type="match status" value="1"/>
</dbReference>
<evidence type="ECO:0000259" key="2">
    <source>
        <dbReference type="Pfam" id="PF02225"/>
    </source>
</evidence>
<dbReference type="InterPro" id="IPR046450">
    <property type="entry name" value="PA_dom_sf"/>
</dbReference>
<dbReference type="Pfam" id="PF08309">
    <property type="entry name" value="LVIVD"/>
    <property type="match status" value="3"/>
</dbReference>
<dbReference type="Pfam" id="PF02225">
    <property type="entry name" value="PA"/>
    <property type="match status" value="1"/>
</dbReference>
<feature type="signal peptide" evidence="1">
    <location>
        <begin position="1"/>
        <end position="24"/>
    </location>
</feature>
<accession>A0A1I6GQZ1</accession>
<evidence type="ECO:0000256" key="1">
    <source>
        <dbReference type="SAM" id="SignalP"/>
    </source>
</evidence>
<gene>
    <name evidence="3" type="ORF">SAMN05216203_0394</name>
</gene>
<feature type="domain" description="PA" evidence="2">
    <location>
        <begin position="419"/>
        <end position="482"/>
    </location>
</feature>
<dbReference type="EMBL" id="FOYW01000001">
    <property type="protein sequence ID" value="SFR44663.1"/>
    <property type="molecule type" value="Genomic_DNA"/>
</dbReference>
<dbReference type="Proteomes" id="UP000198644">
    <property type="component" value="Unassembled WGS sequence"/>
</dbReference>
<sequence>MKQLKAFKLALVVVSSFMAFSASAAPPPVVTDDPDDEPQHVPSIADDLVRADPSAPLAAHDAAVADIVSDAPFAKVIKNLAEAGRGERLSANSTTDVWALGNYAYTGTFNSPCGGDPDAGIWIWDVRNKTNPEFVGVIQSPTGSRTNDVRVATMGRGDILVHSNEPCAGGPGGYEVYNVEDPLHPVHLASVRIDDPNPLAPLIIAGPVTDVGVHNLWLFSQAGKDYVAVTTETVFGNFHIYDITDPANPMLVSFWGAEELFDPGVVASGDVSRNLDAAIWLFSGFGASQNRFLHDVTITPDGLTAYLANWDAGLVRLDITDVSNPQLVSVAIDPTSEDGEVNSHSVWPNANGSIVVEGEEDFSPFESQFTIDGSGPNAGTYASSEGEITSPIAEEPGAEMSGQTTYVGLACDGASVPAGSGIALIQRGVCAFTVKGGNVIAAGYSGMVVFNDEARGDALVTMGGTAISIPGVFVGHSTGLAIMGVANAADLVIGAGGATITAAVIPNGWSGMRIWSYADPANPILMSTFNTVCSANPTDPSCDPRGTYSSHNVIVEDNKAYISWYSDGVVVLDVSDPVNPVEVARYHRTGSEFETQNAGIQDVWGIYKIPNQPWIYASDRNGGLYILKEYGSGSAKNAKD</sequence>
<organism evidence="3 4">
    <name type="scientific">Marinobacter daqiaonensis</name>
    <dbReference type="NCBI Taxonomy" id="650891"/>
    <lineage>
        <taxon>Bacteria</taxon>
        <taxon>Pseudomonadati</taxon>
        <taxon>Pseudomonadota</taxon>
        <taxon>Gammaproteobacteria</taxon>
        <taxon>Pseudomonadales</taxon>
        <taxon>Marinobacteraceae</taxon>
        <taxon>Marinobacter</taxon>
    </lineage>
</organism>
<protein>
    <submittedName>
        <fullName evidence="3">LVIVD repeat-containing protein</fullName>
    </submittedName>
</protein>
<keyword evidence="1" id="KW-0732">Signal</keyword>
<name>A0A1I6GQZ1_9GAMM</name>
<feature type="chain" id="PRO_5011601749" evidence="1">
    <location>
        <begin position="25"/>
        <end position="640"/>
    </location>
</feature>
<dbReference type="InterPro" id="IPR013211">
    <property type="entry name" value="LVIVD"/>
</dbReference>
<dbReference type="Gene3D" id="3.50.30.30">
    <property type="match status" value="1"/>
</dbReference>
<dbReference type="AlphaFoldDB" id="A0A1I6GQZ1"/>
<dbReference type="RefSeq" id="WP_092008618.1">
    <property type="nucleotide sequence ID" value="NZ_FOYW01000001.1"/>
</dbReference>